<sequence>MVDEDRHPALLRTPGRYGLPNERILPGSASDYVTNQDDQGWLLVVTLEDDLVYFGPGPVSVARSPAPF</sequence>
<dbReference type="EMBL" id="UFXL01000001">
    <property type="protein sequence ID" value="SUY77138.1"/>
    <property type="molecule type" value="Genomic_DNA"/>
</dbReference>
<proteinExistence type="predicted"/>
<evidence type="ECO:0000313" key="1">
    <source>
        <dbReference type="EMBL" id="SUY77138.1"/>
    </source>
</evidence>
<dbReference type="AlphaFoldDB" id="A0A8B4S3N4"/>
<name>A0A8B4S3N4_COMTE</name>
<protein>
    <submittedName>
        <fullName evidence="1">Uncharacterized protein</fullName>
    </submittedName>
</protein>
<accession>A0A8B4S3N4</accession>
<keyword evidence="2" id="KW-1185">Reference proteome</keyword>
<comment type="caution">
    <text evidence="1">The sequence shown here is derived from an EMBL/GenBank/DDBJ whole genome shotgun (WGS) entry which is preliminary data.</text>
</comment>
<dbReference type="Proteomes" id="UP000255070">
    <property type="component" value="Unassembled WGS sequence"/>
</dbReference>
<evidence type="ECO:0000313" key="2">
    <source>
        <dbReference type="Proteomes" id="UP000255070"/>
    </source>
</evidence>
<reference evidence="1 2" key="1">
    <citation type="submission" date="2018-06" db="EMBL/GenBank/DDBJ databases">
        <authorList>
            <consortium name="Pathogen Informatics"/>
            <person name="Doyle S."/>
        </authorList>
    </citation>
    <scope>NUCLEOTIDE SEQUENCE [LARGE SCALE GENOMIC DNA]</scope>
    <source>
        <strain evidence="1 2">NCTC10698</strain>
    </source>
</reference>
<gene>
    <name evidence="1" type="ORF">NCTC10698_02028</name>
</gene>
<organism evidence="1 2">
    <name type="scientific">Comamonas testosteroni</name>
    <name type="common">Pseudomonas testosteroni</name>
    <dbReference type="NCBI Taxonomy" id="285"/>
    <lineage>
        <taxon>Bacteria</taxon>
        <taxon>Pseudomonadati</taxon>
        <taxon>Pseudomonadota</taxon>
        <taxon>Betaproteobacteria</taxon>
        <taxon>Burkholderiales</taxon>
        <taxon>Comamonadaceae</taxon>
        <taxon>Comamonas</taxon>
    </lineage>
</organism>